<gene>
    <name evidence="6" type="ORF">VMCG_01315</name>
</gene>
<feature type="region of interest" description="Disordered" evidence="4">
    <location>
        <begin position="514"/>
        <end position="545"/>
    </location>
</feature>
<dbReference type="PANTHER" id="PTHR13486:SF2">
    <property type="entry name" value="SPLICING FACTOR C9ORF78"/>
    <property type="match status" value="1"/>
</dbReference>
<dbReference type="Pfam" id="PF07052">
    <property type="entry name" value="Hep_59"/>
    <property type="match status" value="1"/>
</dbReference>
<keyword evidence="5" id="KW-1133">Transmembrane helix</keyword>
<evidence type="ECO:0000256" key="2">
    <source>
        <dbReference type="ARBA" id="ARBA00007643"/>
    </source>
</evidence>
<comment type="caution">
    <text evidence="6">The sequence shown here is derived from an EMBL/GenBank/DDBJ whole genome shotgun (WGS) entry which is preliminary data.</text>
</comment>
<feature type="transmembrane region" description="Helical" evidence="5">
    <location>
        <begin position="430"/>
        <end position="456"/>
    </location>
</feature>
<dbReference type="Proteomes" id="UP000283895">
    <property type="component" value="Unassembled WGS sequence"/>
</dbReference>
<comment type="similarity">
    <text evidence="2">Belongs to the TLS1 family.</text>
</comment>
<evidence type="ECO:0000256" key="1">
    <source>
        <dbReference type="ARBA" id="ARBA00004123"/>
    </source>
</evidence>
<dbReference type="OrthoDB" id="5627at2759"/>
<feature type="compositionally biased region" description="Basic and acidic residues" evidence="4">
    <location>
        <begin position="227"/>
        <end position="241"/>
    </location>
</feature>
<dbReference type="GO" id="GO:0000398">
    <property type="term" value="P:mRNA splicing, via spliceosome"/>
    <property type="evidence" value="ECO:0007669"/>
    <property type="project" value="TreeGrafter"/>
</dbReference>
<dbReference type="GO" id="GO:0005681">
    <property type="term" value="C:spliceosomal complex"/>
    <property type="evidence" value="ECO:0007669"/>
    <property type="project" value="TreeGrafter"/>
</dbReference>
<evidence type="ECO:0000256" key="4">
    <source>
        <dbReference type="SAM" id="MobiDB-lite"/>
    </source>
</evidence>
<evidence type="ECO:0000313" key="7">
    <source>
        <dbReference type="Proteomes" id="UP000283895"/>
    </source>
</evidence>
<comment type="subcellular location">
    <subcellularLocation>
        <location evidence="1">Nucleus</location>
    </subcellularLocation>
</comment>
<protein>
    <submittedName>
        <fullName evidence="6">Uncharacterized protein</fullName>
    </submittedName>
</protein>
<evidence type="ECO:0000313" key="6">
    <source>
        <dbReference type="EMBL" id="ROW11581.1"/>
    </source>
</evidence>
<name>A0A423X6P1_9PEZI</name>
<keyword evidence="5" id="KW-0472">Membrane</keyword>
<dbReference type="PANTHER" id="PTHR13486">
    <property type="entry name" value="TELOMERE LENGTH AND SILENCING PROTEIN 1 TLS1 FAMILY MEMBER"/>
    <property type="match status" value="1"/>
</dbReference>
<organism evidence="6 7">
    <name type="scientific">Cytospora schulzeri</name>
    <dbReference type="NCBI Taxonomy" id="448051"/>
    <lineage>
        <taxon>Eukaryota</taxon>
        <taxon>Fungi</taxon>
        <taxon>Dikarya</taxon>
        <taxon>Ascomycota</taxon>
        <taxon>Pezizomycotina</taxon>
        <taxon>Sordariomycetes</taxon>
        <taxon>Sordariomycetidae</taxon>
        <taxon>Diaporthales</taxon>
        <taxon>Cytosporaceae</taxon>
        <taxon>Cytospora</taxon>
    </lineage>
</organism>
<evidence type="ECO:0000256" key="3">
    <source>
        <dbReference type="ARBA" id="ARBA00023242"/>
    </source>
</evidence>
<dbReference type="AlphaFoldDB" id="A0A423X6P1"/>
<feature type="compositionally biased region" description="Basic and acidic residues" evidence="4">
    <location>
        <begin position="324"/>
        <end position="334"/>
    </location>
</feature>
<dbReference type="EMBL" id="LKEA01000002">
    <property type="protein sequence ID" value="ROW11581.1"/>
    <property type="molecule type" value="Genomic_DNA"/>
</dbReference>
<feature type="region of interest" description="Disordered" evidence="4">
    <location>
        <begin position="1"/>
        <end position="112"/>
    </location>
</feature>
<feature type="compositionally biased region" description="Basic and acidic residues" evidence="4">
    <location>
        <begin position="23"/>
        <end position="34"/>
    </location>
</feature>
<feature type="region of interest" description="Disordered" evidence="4">
    <location>
        <begin position="305"/>
        <end position="340"/>
    </location>
</feature>
<sequence>MDSENPEPQVVFRTNKKRKHFRQRAEQPGAKEDDAATQAAVPSTQAQDDQTKVDNDNGATSETEGLSVAEALRLRNLRKSRPKGVGFRPEGTNTGGEEPNTERSLVTKDDANTADAMEYGVSRRFAPQAGLVGELVNKHMEEYIESELARRHAAEKAIQDANSEQQPGAPQAQSTVADPTKPFGERPTMQGKLQEVDLGEEVRMRNAAMTEQARRRLAGETIEDIEDGSRKRARLGKDGKPWRPRKRRNSEDIKRDQLVEELMRENRLDVYDVPAQPETTGQPGFDEAADEKIAADFRREFMDAMSERRNQRRKAPAQPAKPGAKQEEILKGPKLDATGSTAGIRPCDGINKGNHYCCDDGSDGIGSYKCCDNSSDIFILGTSIPTVLAQMPLSQTSTSTSAGATGPTSGSSSAAGSSSSSGGKTSSQTAVGVGVGLGVGIPFAVAIAGAIWVFTWRARRKDHLQKKAAIEATYGGGSGQPGGAAAGMASVQGYSQVPQQQGVYHAGQEDGMSKYEGYGMVPPQEMQAHSPPAELPSTPRGELPS</sequence>
<feature type="region of interest" description="Disordered" evidence="4">
    <location>
        <begin position="151"/>
        <end position="254"/>
    </location>
</feature>
<keyword evidence="3" id="KW-0539">Nucleus</keyword>
<feature type="region of interest" description="Disordered" evidence="4">
    <location>
        <begin position="397"/>
        <end position="427"/>
    </location>
</feature>
<feature type="compositionally biased region" description="Polar residues" evidence="4">
    <location>
        <begin position="160"/>
        <end position="177"/>
    </location>
</feature>
<accession>A0A423X6P1</accession>
<proteinExistence type="inferred from homology"/>
<keyword evidence="5" id="KW-0812">Transmembrane</keyword>
<evidence type="ECO:0000256" key="5">
    <source>
        <dbReference type="SAM" id="Phobius"/>
    </source>
</evidence>
<reference evidence="6 7" key="1">
    <citation type="submission" date="2015-09" db="EMBL/GenBank/DDBJ databases">
        <title>Host preference determinants of Valsa canker pathogens revealed by comparative genomics.</title>
        <authorList>
            <person name="Yin Z."/>
            <person name="Huang L."/>
        </authorList>
    </citation>
    <scope>NUCLEOTIDE SEQUENCE [LARGE SCALE GENOMIC DNA]</scope>
    <source>
        <strain evidence="6 7">03-1</strain>
    </source>
</reference>
<keyword evidence="7" id="KW-1185">Reference proteome</keyword>
<dbReference type="InterPro" id="IPR010756">
    <property type="entry name" value="Tls1-like"/>
</dbReference>